<dbReference type="STRING" id="1802514.A2955_03270"/>
<evidence type="ECO:0000313" key="2">
    <source>
        <dbReference type="Proteomes" id="UP000177501"/>
    </source>
</evidence>
<name>A0A1F8B5M6_9BACT</name>
<protein>
    <submittedName>
        <fullName evidence="1">Uncharacterized protein</fullName>
    </submittedName>
</protein>
<proteinExistence type="predicted"/>
<accession>A0A1F8B5M6</accession>
<sequence>MKKKIKRLNIYFRQTAKSFRAARQTQIFSHINRNLPYRIFQFSKSRFSNQVMRIKGNKDKFKIKIPRKLLKR</sequence>
<dbReference type="AlphaFoldDB" id="A0A1F8B5M6"/>
<dbReference type="Proteomes" id="UP000177501">
    <property type="component" value="Unassembled WGS sequence"/>
</dbReference>
<reference evidence="1 2" key="1">
    <citation type="journal article" date="2016" name="Nat. Commun.">
        <title>Thousands of microbial genomes shed light on interconnected biogeochemical processes in an aquifer system.</title>
        <authorList>
            <person name="Anantharaman K."/>
            <person name="Brown C.T."/>
            <person name="Hug L.A."/>
            <person name="Sharon I."/>
            <person name="Castelle C.J."/>
            <person name="Probst A.J."/>
            <person name="Thomas B.C."/>
            <person name="Singh A."/>
            <person name="Wilkins M.J."/>
            <person name="Karaoz U."/>
            <person name="Brodie E.L."/>
            <person name="Williams K.H."/>
            <person name="Hubbard S.S."/>
            <person name="Banfield J.F."/>
        </authorList>
    </citation>
    <scope>NUCLEOTIDE SEQUENCE [LARGE SCALE GENOMIC DNA]</scope>
</reference>
<gene>
    <name evidence="1" type="ORF">A2955_03270</name>
</gene>
<comment type="caution">
    <text evidence="1">The sequence shown here is derived from an EMBL/GenBank/DDBJ whole genome shotgun (WGS) entry which is preliminary data.</text>
</comment>
<evidence type="ECO:0000313" key="1">
    <source>
        <dbReference type="EMBL" id="OGM59321.1"/>
    </source>
</evidence>
<dbReference type="EMBL" id="MGHA01000034">
    <property type="protein sequence ID" value="OGM59321.1"/>
    <property type="molecule type" value="Genomic_DNA"/>
</dbReference>
<organism evidence="1 2">
    <name type="scientific">Candidatus Woesebacteria bacterium RIFCSPLOWO2_01_FULL_37_19</name>
    <dbReference type="NCBI Taxonomy" id="1802514"/>
    <lineage>
        <taxon>Bacteria</taxon>
        <taxon>Candidatus Woeseibacteriota</taxon>
    </lineage>
</organism>